<evidence type="ECO:0000313" key="2">
    <source>
        <dbReference type="Proteomes" id="UP000014115"/>
    </source>
</evidence>
<organism evidence="1 2">
    <name type="scientific">Idiomarina xiamenensis 10-D-4</name>
    <dbReference type="NCBI Taxonomy" id="740709"/>
    <lineage>
        <taxon>Bacteria</taxon>
        <taxon>Pseudomonadati</taxon>
        <taxon>Pseudomonadota</taxon>
        <taxon>Gammaproteobacteria</taxon>
        <taxon>Alteromonadales</taxon>
        <taxon>Idiomarinaceae</taxon>
        <taxon>Idiomarina</taxon>
    </lineage>
</organism>
<dbReference type="Proteomes" id="UP000014115">
    <property type="component" value="Unassembled WGS sequence"/>
</dbReference>
<evidence type="ECO:0000313" key="1">
    <source>
        <dbReference type="EMBL" id="EKE84739.1"/>
    </source>
</evidence>
<dbReference type="STRING" id="740709.A10D4_03975"/>
<sequence length="112" mass="13272">MASREMGHMRAVVEKELLHYDILYSLERAGLLDDYRLDNYHEMLSDLILKLPTIIADKSFQSEMQRFLPTTVFERTLANEKFQIYLKSTLSGLFNDVADKLYRTNDELEFRM</sequence>
<dbReference type="AlphaFoldDB" id="K2KQM4"/>
<protein>
    <submittedName>
        <fullName evidence="1">Uncharacterized protein</fullName>
    </submittedName>
</protein>
<accession>K2KQM4</accession>
<comment type="caution">
    <text evidence="1">The sequence shown here is derived from an EMBL/GenBank/DDBJ whole genome shotgun (WGS) entry which is preliminary data.</text>
</comment>
<keyword evidence="2" id="KW-1185">Reference proteome</keyword>
<reference evidence="1 2" key="1">
    <citation type="journal article" date="2012" name="J. Bacteriol.">
        <title>Genome Sequence of Idiomarina xiamenensis Type Strain 10-D-4.</title>
        <authorList>
            <person name="Lai Q."/>
            <person name="Wang L."/>
            <person name="Wang W."/>
            <person name="Shao Z."/>
        </authorList>
    </citation>
    <scope>NUCLEOTIDE SEQUENCE [LARGE SCALE GENOMIC DNA]</scope>
    <source>
        <strain evidence="1 2">10-D-4</strain>
    </source>
</reference>
<proteinExistence type="predicted"/>
<name>K2KQM4_9GAMM</name>
<dbReference type="eggNOG" id="COG2253">
    <property type="taxonomic scope" value="Bacteria"/>
</dbReference>
<dbReference type="EMBL" id="AMRG01000004">
    <property type="protein sequence ID" value="EKE84739.1"/>
    <property type="molecule type" value="Genomic_DNA"/>
</dbReference>
<gene>
    <name evidence="1" type="ORF">A10D4_03975</name>
</gene>
<dbReference type="PATRIC" id="fig|740709.3.peg.805"/>